<feature type="region of interest" description="Disordered" evidence="1">
    <location>
        <begin position="60"/>
        <end position="84"/>
    </location>
</feature>
<dbReference type="EMBL" id="AP021858">
    <property type="protein sequence ID" value="BBO24512.1"/>
    <property type="molecule type" value="Genomic_DNA"/>
</dbReference>
<reference evidence="2" key="1">
    <citation type="journal article" name="DNA Res.">
        <title>The physiological potential of anammox bacteria as revealed by their core genome structure.</title>
        <authorList>
            <person name="Okubo T."/>
            <person name="Toyoda A."/>
            <person name="Fukuhara K."/>
            <person name="Uchiyama I."/>
            <person name="Harigaya Y."/>
            <person name="Kuroiwa M."/>
            <person name="Suzuki T."/>
            <person name="Murakami Y."/>
            <person name="Suwa Y."/>
            <person name="Takami H."/>
        </authorList>
    </citation>
    <scope>NUCLEOTIDE SEQUENCE</scope>
    <source>
        <strain evidence="2">317325-2</strain>
    </source>
</reference>
<dbReference type="Proteomes" id="UP000662873">
    <property type="component" value="Chromosome"/>
</dbReference>
<sequence length="84" mass="8823">MKRGGKDTNRAFFSGLGQGLDEHSIMLSPQGGEPQGGGSFEAVDVGLPATNGIDALRKDLPSARLSRPKGPPEEAYAQLTRVQS</sequence>
<protein>
    <submittedName>
        <fullName evidence="2">Uncharacterized protein</fullName>
    </submittedName>
</protein>
<evidence type="ECO:0000256" key="1">
    <source>
        <dbReference type="SAM" id="MobiDB-lite"/>
    </source>
</evidence>
<gene>
    <name evidence="2" type="ORF">NPRO_21070</name>
</gene>
<feature type="region of interest" description="Disordered" evidence="1">
    <location>
        <begin position="22"/>
        <end position="45"/>
    </location>
</feature>
<evidence type="ECO:0000313" key="3">
    <source>
        <dbReference type="Proteomes" id="UP000662873"/>
    </source>
</evidence>
<evidence type="ECO:0000313" key="2">
    <source>
        <dbReference type="EMBL" id="BBO24512.1"/>
    </source>
</evidence>
<accession>A0A809RX83</accession>
<name>A0A809RX83_9BACT</name>
<dbReference type="KEGG" id="npy:NPRO_21070"/>
<dbReference type="AlphaFoldDB" id="A0A809RX83"/>
<proteinExistence type="predicted"/>
<organism evidence="2 3">
    <name type="scientific">Candidatus Nitrosymbiomonas proteolyticus</name>
    <dbReference type="NCBI Taxonomy" id="2608984"/>
    <lineage>
        <taxon>Bacteria</taxon>
        <taxon>Bacillati</taxon>
        <taxon>Armatimonadota</taxon>
        <taxon>Armatimonadota incertae sedis</taxon>
        <taxon>Candidatus Nitrosymbiomonas</taxon>
    </lineage>
</organism>